<evidence type="ECO:0000313" key="2">
    <source>
        <dbReference type="EMBL" id="ODM12586.1"/>
    </source>
</evidence>
<feature type="region of interest" description="Disordered" evidence="1">
    <location>
        <begin position="226"/>
        <end position="250"/>
    </location>
</feature>
<evidence type="ECO:0000256" key="1">
    <source>
        <dbReference type="SAM" id="MobiDB-lite"/>
    </source>
</evidence>
<gene>
    <name evidence="2" type="ORF">BEH84_00300</name>
</gene>
<reference evidence="2 3" key="1">
    <citation type="submission" date="2016-07" db="EMBL/GenBank/DDBJ databases">
        <title>Characterization of isolates of Eisenbergiella tayi derived from blood cultures, using whole genome sequencing.</title>
        <authorList>
            <person name="Burdz T."/>
            <person name="Wiebe D."/>
            <person name="Huynh C."/>
            <person name="Bernard K."/>
        </authorList>
    </citation>
    <scope>NUCLEOTIDE SEQUENCE [LARGE SCALE GENOMIC DNA]</scope>
    <source>
        <strain evidence="2 3">NML 120489</strain>
    </source>
</reference>
<dbReference type="PATRIC" id="fig|1432052.3.peg.319"/>
<comment type="caution">
    <text evidence="2">The sequence shown here is derived from an EMBL/GenBank/DDBJ whole genome shotgun (WGS) entry which is preliminary data.</text>
</comment>
<dbReference type="RefSeq" id="WP_069155499.1">
    <property type="nucleotide sequence ID" value="NZ_DBFYTC010000206.1"/>
</dbReference>
<dbReference type="NCBIfam" id="TIGR01784">
    <property type="entry name" value="T_den_put_tspse"/>
    <property type="match status" value="1"/>
</dbReference>
<evidence type="ECO:0000313" key="3">
    <source>
        <dbReference type="Proteomes" id="UP000095003"/>
    </source>
</evidence>
<dbReference type="AlphaFoldDB" id="A0A1E3AWM1"/>
<organism evidence="2 3">
    <name type="scientific">Eisenbergiella tayi</name>
    <dbReference type="NCBI Taxonomy" id="1432052"/>
    <lineage>
        <taxon>Bacteria</taxon>
        <taxon>Bacillati</taxon>
        <taxon>Bacillota</taxon>
        <taxon>Clostridia</taxon>
        <taxon>Lachnospirales</taxon>
        <taxon>Lachnospiraceae</taxon>
        <taxon>Eisenbergiella</taxon>
    </lineage>
</organism>
<protein>
    <submittedName>
        <fullName evidence="2">PD-(D/E)XK nuclease family transposase</fullName>
    </submittedName>
</protein>
<proteinExistence type="predicted"/>
<name>A0A1E3AWM1_9FIRM</name>
<dbReference type="Proteomes" id="UP000095003">
    <property type="component" value="Unassembled WGS sequence"/>
</dbReference>
<dbReference type="GeneID" id="93305098"/>
<sequence>MTDSKKMIPLSELTLLDRFLFDAVMENDDIHKTILQIILGRDIALLTKNQTEKELRTSPLLRSIRMDVYAMDEEKIIYNSEMQKQLKYDLPKRSRFYQSLMDASLLEPGSIHFNLLNDTYIIVITPYDIFGLGKYKYTFRARCDEALDCILPDGAVRMFLNTRGNNREEVGAELAGFLEYAEKTDEETMLKTGSDAVRKIHEHISKIKASEEMGVRYMQAWEEKVQEREEGRSEGRAEGRVEGRAEGRNEGIEYNVPIDVDTLRRRVP</sequence>
<dbReference type="InterPro" id="IPR010106">
    <property type="entry name" value="RpnA"/>
</dbReference>
<dbReference type="EMBL" id="MCGI01000001">
    <property type="protein sequence ID" value="ODM12586.1"/>
    <property type="molecule type" value="Genomic_DNA"/>
</dbReference>
<accession>A0A1E3AWM1</accession>